<dbReference type="InterPro" id="IPR027417">
    <property type="entry name" value="P-loop_NTPase"/>
</dbReference>
<dbReference type="PROSITE" id="PS50893">
    <property type="entry name" value="ABC_TRANSPORTER_2"/>
    <property type="match status" value="1"/>
</dbReference>
<reference evidence="11" key="1">
    <citation type="submission" date="2020-08" db="EMBL/GenBank/DDBJ databases">
        <title>Lacibacter sp. S13-6-6 genome sequencing.</title>
        <authorList>
            <person name="Jin L."/>
        </authorList>
    </citation>
    <scope>NUCLEOTIDE SEQUENCE [LARGE SCALE GENOMIC DNA]</scope>
    <source>
        <strain evidence="11">S13-6-6</strain>
    </source>
</reference>
<dbReference type="Gene3D" id="1.20.1560.10">
    <property type="entry name" value="ABC transporter type 1, transmembrane domain"/>
    <property type="match status" value="1"/>
</dbReference>
<dbReference type="PROSITE" id="PS50929">
    <property type="entry name" value="ABC_TM1F"/>
    <property type="match status" value="1"/>
</dbReference>
<dbReference type="SUPFAM" id="SSF90123">
    <property type="entry name" value="ABC transporter transmembrane region"/>
    <property type="match status" value="1"/>
</dbReference>
<comment type="subcellular location">
    <subcellularLocation>
        <location evidence="1">Cell membrane</location>
        <topology evidence="1">Multi-pass membrane protein</topology>
    </subcellularLocation>
</comment>
<dbReference type="GO" id="GO:0005886">
    <property type="term" value="C:plasma membrane"/>
    <property type="evidence" value="ECO:0007669"/>
    <property type="project" value="UniProtKB-SubCell"/>
</dbReference>
<name>A0A7G5XGS2_9BACT</name>
<dbReference type="InterPro" id="IPR036640">
    <property type="entry name" value="ABC1_TM_sf"/>
</dbReference>
<dbReference type="InterPro" id="IPR003439">
    <property type="entry name" value="ABC_transporter-like_ATP-bd"/>
</dbReference>
<keyword evidence="3" id="KW-0547">Nucleotide-binding</keyword>
<accession>A0A7G5XGS2</accession>
<evidence type="ECO:0000256" key="3">
    <source>
        <dbReference type="ARBA" id="ARBA00022741"/>
    </source>
</evidence>
<dbReference type="InterPro" id="IPR039421">
    <property type="entry name" value="Type_1_exporter"/>
</dbReference>
<dbReference type="Proteomes" id="UP000515344">
    <property type="component" value="Chromosome"/>
</dbReference>
<proteinExistence type="predicted"/>
<keyword evidence="6 7" id="KW-0472">Membrane</keyword>
<dbReference type="Gene3D" id="3.40.50.300">
    <property type="entry name" value="P-loop containing nucleotide triphosphate hydrolases"/>
    <property type="match status" value="1"/>
</dbReference>
<organism evidence="10 11">
    <name type="scientific">Lacibacter sediminis</name>
    <dbReference type="NCBI Taxonomy" id="2760713"/>
    <lineage>
        <taxon>Bacteria</taxon>
        <taxon>Pseudomonadati</taxon>
        <taxon>Bacteroidota</taxon>
        <taxon>Chitinophagia</taxon>
        <taxon>Chitinophagales</taxon>
        <taxon>Chitinophagaceae</taxon>
        <taxon>Lacibacter</taxon>
    </lineage>
</organism>
<keyword evidence="4 10" id="KW-0067">ATP-binding</keyword>
<dbReference type="Pfam" id="PF00005">
    <property type="entry name" value="ABC_tran"/>
    <property type="match status" value="1"/>
</dbReference>
<evidence type="ECO:0000256" key="4">
    <source>
        <dbReference type="ARBA" id="ARBA00022840"/>
    </source>
</evidence>
<feature type="domain" description="ABC transmembrane type-1" evidence="9">
    <location>
        <begin position="44"/>
        <end position="343"/>
    </location>
</feature>
<evidence type="ECO:0000256" key="1">
    <source>
        <dbReference type="ARBA" id="ARBA00004651"/>
    </source>
</evidence>
<dbReference type="FunFam" id="3.40.50.300:FF:000218">
    <property type="entry name" value="Multidrug ABC transporter ATP-binding protein"/>
    <property type="match status" value="1"/>
</dbReference>
<feature type="domain" description="ABC transporter" evidence="8">
    <location>
        <begin position="379"/>
        <end position="615"/>
    </location>
</feature>
<dbReference type="PROSITE" id="PS00211">
    <property type="entry name" value="ABC_TRANSPORTER_1"/>
    <property type="match status" value="1"/>
</dbReference>
<gene>
    <name evidence="10" type="ORF">H4075_00315</name>
</gene>
<dbReference type="CDD" id="cd18576">
    <property type="entry name" value="ABC_6TM_bac_exporter_ABCB8_10_like"/>
    <property type="match status" value="1"/>
</dbReference>
<dbReference type="Pfam" id="PF00664">
    <property type="entry name" value="ABC_membrane"/>
    <property type="match status" value="1"/>
</dbReference>
<dbReference type="InterPro" id="IPR017871">
    <property type="entry name" value="ABC_transporter-like_CS"/>
</dbReference>
<evidence type="ECO:0000256" key="7">
    <source>
        <dbReference type="SAM" id="Phobius"/>
    </source>
</evidence>
<evidence type="ECO:0000256" key="6">
    <source>
        <dbReference type="ARBA" id="ARBA00023136"/>
    </source>
</evidence>
<dbReference type="RefSeq" id="WP_182803066.1">
    <property type="nucleotide sequence ID" value="NZ_CP060007.1"/>
</dbReference>
<sequence>MARASRHSKNTNEKGSAKAKISKESLKQALILFTYLKPYRGKFIWGLVFIAVSAFTTSLFPFLLGKMIDSASPGASLPGMSSVSQFDFGLKNIQLSLNTTLLLIFAQLSLQTVFSFMRVYLLTAAGERSLADMRKDVYSKLLTMPMSYFTEKRVGELSNRISSDLSQIQDAISFTLAEFLRGIFTLIIGLFFIFWISAKLALIMLAVVPIIAILAVLFGMRIRKMARKAQDQLAESGTIVQETFQGISIVKAFTSEFYEIGRYVKSIQSVVATSISNSRYRGAFISFMIFSVFGSIAFVMWVGVGMIQSGELTLGALTMFVIFSMFVGGTFAGFADMFSQLQKTLGATQSVREILRADGEPVALTDIEVEPQHQLKGNVRFDNIAFSYPGRKDVPVLKGLTLSAANGEQIAIVGPSGAGKSTIASLLLHFYEPDKGTLYFDERPAASFPLSQLRRQMAFVPQEVLLFGGSIKENIAYGKPNATEEEIMAAAKSANAHLFIQQFPEQYETIVGERGIKLSGGQRQRIAIARAILKDPAILILDEATSSLDSESEQLVQEALDNLMKGRTSFVIAHRLSTIRNADKIVLIDKGVVTESGTHSELMSHNGLYRKLNDMQFEFGIVTQSPPAQEAEVEEEEN</sequence>
<dbReference type="InterPro" id="IPR003593">
    <property type="entry name" value="AAA+_ATPase"/>
</dbReference>
<dbReference type="AlphaFoldDB" id="A0A7G5XGS2"/>
<evidence type="ECO:0000256" key="2">
    <source>
        <dbReference type="ARBA" id="ARBA00022692"/>
    </source>
</evidence>
<evidence type="ECO:0000259" key="9">
    <source>
        <dbReference type="PROSITE" id="PS50929"/>
    </source>
</evidence>
<keyword evidence="2 7" id="KW-0812">Transmembrane</keyword>
<protein>
    <submittedName>
        <fullName evidence="10">ATP-binding cassette domain-containing protein</fullName>
    </submittedName>
</protein>
<dbReference type="KEGG" id="lacs:H4075_00315"/>
<dbReference type="PANTHER" id="PTHR43394">
    <property type="entry name" value="ATP-DEPENDENT PERMEASE MDL1, MITOCHONDRIAL"/>
    <property type="match status" value="1"/>
</dbReference>
<dbReference type="SUPFAM" id="SSF52540">
    <property type="entry name" value="P-loop containing nucleoside triphosphate hydrolases"/>
    <property type="match status" value="1"/>
</dbReference>
<keyword evidence="11" id="KW-1185">Reference proteome</keyword>
<evidence type="ECO:0000259" key="8">
    <source>
        <dbReference type="PROSITE" id="PS50893"/>
    </source>
</evidence>
<feature type="transmembrane region" description="Helical" evidence="7">
    <location>
        <begin position="43"/>
        <end position="64"/>
    </location>
</feature>
<dbReference type="EMBL" id="CP060007">
    <property type="protein sequence ID" value="QNA44675.1"/>
    <property type="molecule type" value="Genomic_DNA"/>
</dbReference>
<dbReference type="GO" id="GO:0005524">
    <property type="term" value="F:ATP binding"/>
    <property type="evidence" value="ECO:0007669"/>
    <property type="project" value="UniProtKB-KW"/>
</dbReference>
<evidence type="ECO:0000313" key="10">
    <source>
        <dbReference type="EMBL" id="QNA44675.1"/>
    </source>
</evidence>
<keyword evidence="5 7" id="KW-1133">Transmembrane helix</keyword>
<dbReference type="InterPro" id="IPR011527">
    <property type="entry name" value="ABC1_TM_dom"/>
</dbReference>
<dbReference type="CDD" id="cd03249">
    <property type="entry name" value="ABC_MTABC3_MDL1_MDL2"/>
    <property type="match status" value="1"/>
</dbReference>
<feature type="transmembrane region" description="Helical" evidence="7">
    <location>
        <begin position="101"/>
        <end position="125"/>
    </location>
</feature>
<feature type="transmembrane region" description="Helical" evidence="7">
    <location>
        <begin position="202"/>
        <end position="220"/>
    </location>
</feature>
<dbReference type="SMART" id="SM00382">
    <property type="entry name" value="AAA"/>
    <property type="match status" value="1"/>
</dbReference>
<feature type="transmembrane region" description="Helical" evidence="7">
    <location>
        <begin position="179"/>
        <end position="196"/>
    </location>
</feature>
<dbReference type="GO" id="GO:0015421">
    <property type="term" value="F:ABC-type oligopeptide transporter activity"/>
    <property type="evidence" value="ECO:0007669"/>
    <property type="project" value="TreeGrafter"/>
</dbReference>
<evidence type="ECO:0000313" key="11">
    <source>
        <dbReference type="Proteomes" id="UP000515344"/>
    </source>
</evidence>
<dbReference type="GO" id="GO:0016887">
    <property type="term" value="F:ATP hydrolysis activity"/>
    <property type="evidence" value="ECO:0007669"/>
    <property type="project" value="InterPro"/>
</dbReference>
<evidence type="ECO:0000256" key="5">
    <source>
        <dbReference type="ARBA" id="ARBA00022989"/>
    </source>
</evidence>
<feature type="transmembrane region" description="Helical" evidence="7">
    <location>
        <begin position="313"/>
        <end position="335"/>
    </location>
</feature>
<dbReference type="PANTHER" id="PTHR43394:SF1">
    <property type="entry name" value="ATP-BINDING CASSETTE SUB-FAMILY B MEMBER 10, MITOCHONDRIAL"/>
    <property type="match status" value="1"/>
</dbReference>
<feature type="transmembrane region" description="Helical" evidence="7">
    <location>
        <begin position="284"/>
        <end position="307"/>
    </location>
</feature>